<dbReference type="PATRIC" id="fig|1359153.3.peg.498"/>
<reference evidence="1 2" key="1">
    <citation type="submission" date="2015-01" db="EMBL/GenBank/DDBJ databases">
        <title>Genome Sequencing of Rickettsiales.</title>
        <authorList>
            <person name="Daugherty S.C."/>
            <person name="Su Q."/>
            <person name="Abolude K."/>
            <person name="Beier-Sexton M."/>
            <person name="Carlyon J.A."/>
            <person name="Carter R."/>
            <person name="Day N.P."/>
            <person name="Dumler S.J."/>
            <person name="Dyachenko V."/>
            <person name="Godinez A."/>
            <person name="Kurtti T.J."/>
            <person name="Lichay M."/>
            <person name="Mullins K.E."/>
            <person name="Ott S."/>
            <person name="Pappas-Brown V."/>
            <person name="Paris D.H."/>
            <person name="Patel P."/>
            <person name="Richards A.L."/>
            <person name="Sadzewicz L."/>
            <person name="Sears K."/>
            <person name="Seidman D."/>
            <person name="Sengamalay N."/>
            <person name="Stenos J."/>
            <person name="Tallon L.J."/>
            <person name="Vincent G."/>
            <person name="Fraser C.M."/>
            <person name="Munderloh U."/>
            <person name="Dunning-Hotopp J.C."/>
        </authorList>
    </citation>
    <scope>NUCLEOTIDE SEQUENCE [LARGE SCALE GENOMIC DNA]</scope>
    <source>
        <strain evidence="1 2">ApNP</strain>
    </source>
</reference>
<gene>
    <name evidence="1" type="ORF">APHNP_0480</name>
</gene>
<comment type="caution">
    <text evidence="1">The sequence shown here is derived from an EMBL/GenBank/DDBJ whole genome shotgun (WGS) entry which is preliminary data.</text>
</comment>
<proteinExistence type="predicted"/>
<dbReference type="EMBL" id="LANW01000001">
    <property type="protein sequence ID" value="KJV67584.1"/>
    <property type="molecule type" value="Genomic_DNA"/>
</dbReference>
<organism evidence="1 2">
    <name type="scientific">Anaplasma phagocytophilum str. ApNP</name>
    <dbReference type="NCBI Taxonomy" id="1359153"/>
    <lineage>
        <taxon>Bacteria</taxon>
        <taxon>Pseudomonadati</taxon>
        <taxon>Pseudomonadota</taxon>
        <taxon>Alphaproteobacteria</taxon>
        <taxon>Rickettsiales</taxon>
        <taxon>Anaplasmataceae</taxon>
        <taxon>Anaplasma</taxon>
        <taxon>phagocytophilum group</taxon>
    </lineage>
</organism>
<accession>A0A0F3NL29</accession>
<name>A0A0F3NL29_ANAPH</name>
<dbReference type="AlphaFoldDB" id="A0A0F3NL29"/>
<evidence type="ECO:0000313" key="2">
    <source>
        <dbReference type="Proteomes" id="UP000033385"/>
    </source>
</evidence>
<dbReference type="Proteomes" id="UP000033385">
    <property type="component" value="Unassembled WGS sequence"/>
</dbReference>
<evidence type="ECO:0000313" key="1">
    <source>
        <dbReference type="EMBL" id="KJV67584.1"/>
    </source>
</evidence>
<protein>
    <submittedName>
        <fullName evidence="1">Uncharacterized protein</fullName>
    </submittedName>
</protein>
<sequence length="46" mass="5136">MQKPVKSSRLTAVTGEKRYPSLAVKLHYKTSKMVPNDSNVLNSFLA</sequence>